<dbReference type="EMBL" id="BART01008798">
    <property type="protein sequence ID" value="GAG58262.1"/>
    <property type="molecule type" value="Genomic_DNA"/>
</dbReference>
<comment type="caution">
    <text evidence="1">The sequence shown here is derived from an EMBL/GenBank/DDBJ whole genome shotgun (WGS) entry which is preliminary data.</text>
</comment>
<reference evidence="1" key="1">
    <citation type="journal article" date="2014" name="Front. Microbiol.">
        <title>High frequency of phylogenetically diverse reductive dehalogenase-homologous genes in deep subseafloor sedimentary metagenomes.</title>
        <authorList>
            <person name="Kawai M."/>
            <person name="Futagami T."/>
            <person name="Toyoda A."/>
            <person name="Takaki Y."/>
            <person name="Nishi S."/>
            <person name="Hori S."/>
            <person name="Arai W."/>
            <person name="Tsubouchi T."/>
            <person name="Morono Y."/>
            <person name="Uchiyama I."/>
            <person name="Ito T."/>
            <person name="Fujiyama A."/>
            <person name="Inagaki F."/>
            <person name="Takami H."/>
        </authorList>
    </citation>
    <scope>NUCLEOTIDE SEQUENCE</scope>
    <source>
        <strain evidence="1">Expedition CK06-06</strain>
    </source>
</reference>
<dbReference type="AlphaFoldDB" id="X0ZJG2"/>
<gene>
    <name evidence="1" type="ORF">S01H4_19691</name>
</gene>
<organism evidence="1">
    <name type="scientific">marine sediment metagenome</name>
    <dbReference type="NCBI Taxonomy" id="412755"/>
    <lineage>
        <taxon>unclassified sequences</taxon>
        <taxon>metagenomes</taxon>
        <taxon>ecological metagenomes</taxon>
    </lineage>
</organism>
<feature type="non-terminal residue" evidence="1">
    <location>
        <position position="1"/>
    </location>
</feature>
<sequence length="109" mass="12632">FIPSVINTDDFQEQMNYCIQLSIEKNYIADYLNEVKDTFNSSIIKDLCNQNSDLLYQEKIFCEKLGYNFSSFLSKGLLISYPLSCIVADKMQMHLDNIISIEEQLLSLI</sequence>
<evidence type="ECO:0000313" key="1">
    <source>
        <dbReference type="EMBL" id="GAG58262.1"/>
    </source>
</evidence>
<protein>
    <submittedName>
        <fullName evidence="1">Uncharacterized protein</fullName>
    </submittedName>
</protein>
<accession>X0ZJG2</accession>
<proteinExistence type="predicted"/>
<name>X0ZJG2_9ZZZZ</name>